<name>A0A0E9SBD6_ANGAN</name>
<protein>
    <submittedName>
        <fullName evidence="1">Uncharacterized protein</fullName>
    </submittedName>
</protein>
<reference evidence="1" key="2">
    <citation type="journal article" date="2015" name="Fish Shellfish Immunol.">
        <title>Early steps in the European eel (Anguilla anguilla)-Vibrio vulnificus interaction in the gills: Role of the RtxA13 toxin.</title>
        <authorList>
            <person name="Callol A."/>
            <person name="Pajuelo D."/>
            <person name="Ebbesson L."/>
            <person name="Teles M."/>
            <person name="MacKenzie S."/>
            <person name="Amaro C."/>
        </authorList>
    </citation>
    <scope>NUCLEOTIDE SEQUENCE</scope>
</reference>
<reference evidence="1" key="1">
    <citation type="submission" date="2014-11" db="EMBL/GenBank/DDBJ databases">
        <authorList>
            <person name="Amaro Gonzalez C."/>
        </authorList>
    </citation>
    <scope>NUCLEOTIDE SEQUENCE</scope>
</reference>
<accession>A0A0E9SBD6</accession>
<sequence length="31" mass="3707">MCMWSHMKPGRDNRSPSPEGVLKYRWIRGQC</sequence>
<dbReference type="AlphaFoldDB" id="A0A0E9SBD6"/>
<proteinExistence type="predicted"/>
<dbReference type="EMBL" id="GBXM01070769">
    <property type="protein sequence ID" value="JAH37808.1"/>
    <property type="molecule type" value="Transcribed_RNA"/>
</dbReference>
<evidence type="ECO:0000313" key="1">
    <source>
        <dbReference type="EMBL" id="JAH37808.1"/>
    </source>
</evidence>
<organism evidence="1">
    <name type="scientific">Anguilla anguilla</name>
    <name type="common">European freshwater eel</name>
    <name type="synonym">Muraena anguilla</name>
    <dbReference type="NCBI Taxonomy" id="7936"/>
    <lineage>
        <taxon>Eukaryota</taxon>
        <taxon>Metazoa</taxon>
        <taxon>Chordata</taxon>
        <taxon>Craniata</taxon>
        <taxon>Vertebrata</taxon>
        <taxon>Euteleostomi</taxon>
        <taxon>Actinopterygii</taxon>
        <taxon>Neopterygii</taxon>
        <taxon>Teleostei</taxon>
        <taxon>Anguilliformes</taxon>
        <taxon>Anguillidae</taxon>
        <taxon>Anguilla</taxon>
    </lineage>
</organism>